<organism evidence="2 3">
    <name type="scientific">Nonlabens marinus S1-08</name>
    <dbReference type="NCBI Taxonomy" id="1454201"/>
    <lineage>
        <taxon>Bacteria</taxon>
        <taxon>Pseudomonadati</taxon>
        <taxon>Bacteroidota</taxon>
        <taxon>Flavobacteriia</taxon>
        <taxon>Flavobacteriales</taxon>
        <taxon>Flavobacteriaceae</taxon>
        <taxon>Nonlabens</taxon>
    </lineage>
</organism>
<dbReference type="KEGG" id="nmf:NMS_0689"/>
<dbReference type="PANTHER" id="PTHR11851:SF225">
    <property type="entry name" value="NON-PEPTIDASE HOMOLOG YMXG"/>
    <property type="match status" value="1"/>
</dbReference>
<dbReference type="PANTHER" id="PTHR11851">
    <property type="entry name" value="METALLOPROTEASE"/>
    <property type="match status" value="1"/>
</dbReference>
<evidence type="ECO:0000259" key="1">
    <source>
        <dbReference type="Pfam" id="PF05193"/>
    </source>
</evidence>
<reference evidence="2 3" key="1">
    <citation type="journal article" date="2014" name="Proc. Natl. Acad. Sci. U.S.A.">
        <title>Functional characterization of flavobacteria rhodopsins reveals a unique class of light-driven chloride pump in bacteria.</title>
        <authorList>
            <person name="Yoshizawa S."/>
            <person name="Kumagai Y."/>
            <person name="Kim H."/>
            <person name="Ogura Y."/>
            <person name="Hayashi T."/>
            <person name="Iwasaki W."/>
            <person name="DeLong E.F."/>
            <person name="Kogure K."/>
        </authorList>
    </citation>
    <scope>NUCLEOTIDE SEQUENCE [LARGE SCALE GENOMIC DNA]</scope>
    <source>
        <strain evidence="2 3">S1-08</strain>
    </source>
</reference>
<dbReference type="Gene3D" id="3.30.830.10">
    <property type="entry name" value="Metalloenzyme, LuxS/M16 peptidase-like"/>
    <property type="match status" value="2"/>
</dbReference>
<evidence type="ECO:0000313" key="3">
    <source>
        <dbReference type="Proteomes" id="UP000031760"/>
    </source>
</evidence>
<dbReference type="Proteomes" id="UP000031760">
    <property type="component" value="Chromosome"/>
</dbReference>
<dbReference type="InterPro" id="IPR011249">
    <property type="entry name" value="Metalloenz_LuxS/M16"/>
</dbReference>
<dbReference type="Pfam" id="PF05193">
    <property type="entry name" value="Peptidase_M16_C"/>
    <property type="match status" value="1"/>
</dbReference>
<proteinExistence type="predicted"/>
<feature type="domain" description="Peptidase M16 C-terminal" evidence="1">
    <location>
        <begin position="202"/>
        <end position="380"/>
    </location>
</feature>
<sequence>MTTMKKYIIACIAVLFIGTAAIAQIDRSKIPTSGPMPEINLGEPYTFDLDNGLKVLVVEDSKLPTISFNLDLNNPPIVEGNKAGVQSLTGSIMGKGTTKTPKEKFNEQVDYLGAQIYLGTGGGGASTLSKYTEQVMAMFAEAALYPNFNEEELATEKSQLIEGIKSGENSAAAIAGKVRGALAYGKDHAAGEFATVETINNVELADVKKFYSDYFVPNRAYLLISGDIDKKEAKKLVNKYFGEWKAKEAPKSNLPEVTDVPTTEIDFINVPNAVQTELAVINTSELKMSDKDYHAALVANYIFGGGFGSYLNMNLREKNGYTYGAGSSLGAGRDYKSTFRATTKVRNEVTDSAVVETFKELDRIKTTYVTDEDLSNAKAKFLGSFIMQSEDKSVVADRAITIRTNNLDEDFYKDFISNINAVTKEDVKRVANKYFKTDNMRIVLVGKASEVLEPLENMKINGKNVPIKFYDKEANVTDRPSTIAIPEGTTVNTIFADYVKAIGGRDQVAEVKSMAMIGSSTTPMGELVLNVKKTNDNKFSQTITMGGNVASKMVYANGAGKVSGMQGSAVLEGEQLEAAAAEAVLFPEFANPDGGTLIGAEKMGDKKVYVVQVSDTKKNYYDMNTGLLLGQETTQEVQGQTYSTMIKYDNYKEVKGVKYPMTIIQNMAGRDFRFDINTLRVNEGVTDADFN</sequence>
<dbReference type="InterPro" id="IPR050361">
    <property type="entry name" value="MPP/UQCRC_Complex"/>
</dbReference>
<name>W8VUM1_9FLAO</name>
<dbReference type="AlphaFoldDB" id="W8VUM1"/>
<protein>
    <submittedName>
        <fullName evidence="2">Peptidase M16, C-terminal</fullName>
    </submittedName>
</protein>
<accession>W8VUM1</accession>
<dbReference type="STRING" id="1454201.NMS_0689"/>
<keyword evidence="3" id="KW-1185">Reference proteome</keyword>
<dbReference type="InterPro" id="IPR007863">
    <property type="entry name" value="Peptidase_M16_C"/>
</dbReference>
<dbReference type="GO" id="GO:0046872">
    <property type="term" value="F:metal ion binding"/>
    <property type="evidence" value="ECO:0007669"/>
    <property type="project" value="InterPro"/>
</dbReference>
<dbReference type="EMBL" id="AP014548">
    <property type="protein sequence ID" value="BAO54698.1"/>
    <property type="molecule type" value="Genomic_DNA"/>
</dbReference>
<dbReference type="HOGENOM" id="CLU_009902_6_1_10"/>
<dbReference type="SUPFAM" id="SSF63411">
    <property type="entry name" value="LuxS/MPP-like metallohydrolase"/>
    <property type="match status" value="2"/>
</dbReference>
<evidence type="ECO:0000313" key="2">
    <source>
        <dbReference type="EMBL" id="BAO54698.1"/>
    </source>
</evidence>
<gene>
    <name evidence="2" type="ORF">NMS_0689</name>
</gene>